<evidence type="ECO:0000313" key="4">
    <source>
        <dbReference type="Proteomes" id="UP000502756"/>
    </source>
</evidence>
<accession>A0A6M5Y8C9</accession>
<proteinExistence type="predicted"/>
<protein>
    <submittedName>
        <fullName evidence="3">Fasciclin domain-containing protein</fullName>
    </submittedName>
</protein>
<feature type="region of interest" description="Disordered" evidence="1">
    <location>
        <begin position="35"/>
        <end position="70"/>
    </location>
</feature>
<dbReference type="Gene3D" id="2.30.180.10">
    <property type="entry name" value="FAS1 domain"/>
    <property type="match status" value="2"/>
</dbReference>
<dbReference type="AlphaFoldDB" id="A0A6M5Y8C9"/>
<evidence type="ECO:0000313" key="3">
    <source>
        <dbReference type="EMBL" id="QJW89521.1"/>
    </source>
</evidence>
<feature type="compositionally biased region" description="Low complexity" evidence="1">
    <location>
        <begin position="37"/>
        <end position="70"/>
    </location>
</feature>
<dbReference type="PROSITE" id="PS50213">
    <property type="entry name" value="FAS1"/>
    <property type="match status" value="2"/>
</dbReference>
<evidence type="ECO:0000256" key="1">
    <source>
        <dbReference type="SAM" id="MobiDB-lite"/>
    </source>
</evidence>
<dbReference type="Pfam" id="PF02469">
    <property type="entry name" value="Fasciclin"/>
    <property type="match status" value="2"/>
</dbReference>
<dbReference type="InterPro" id="IPR050904">
    <property type="entry name" value="Adhesion/Biosynth-related"/>
</dbReference>
<name>A0A6M5Y8C9_9BACT</name>
<dbReference type="RefSeq" id="WP_171739360.1">
    <property type="nucleotide sequence ID" value="NZ_CP053435.1"/>
</dbReference>
<evidence type="ECO:0000259" key="2">
    <source>
        <dbReference type="PROSITE" id="PS50213"/>
    </source>
</evidence>
<dbReference type="PANTHER" id="PTHR10900:SF77">
    <property type="entry name" value="FI19380P1"/>
    <property type="match status" value="1"/>
</dbReference>
<keyword evidence="4" id="KW-1185">Reference proteome</keyword>
<dbReference type="SMART" id="SM00554">
    <property type="entry name" value="FAS1"/>
    <property type="match status" value="2"/>
</dbReference>
<organism evidence="3 4">
    <name type="scientific">Spirosoma taeanense</name>
    <dbReference type="NCBI Taxonomy" id="2735870"/>
    <lineage>
        <taxon>Bacteria</taxon>
        <taxon>Pseudomonadati</taxon>
        <taxon>Bacteroidota</taxon>
        <taxon>Cytophagia</taxon>
        <taxon>Cytophagales</taxon>
        <taxon>Cytophagaceae</taxon>
        <taxon>Spirosoma</taxon>
    </lineage>
</organism>
<gene>
    <name evidence="3" type="ORF">HNV11_09095</name>
</gene>
<reference evidence="3 4" key="1">
    <citation type="submission" date="2020-05" db="EMBL/GenBank/DDBJ databases">
        <title>Genome sequencing of Spirosoma sp. TS118.</title>
        <authorList>
            <person name="Lee J.-H."/>
            <person name="Jeong S."/>
            <person name="Zhao L."/>
            <person name="Jung J.-H."/>
            <person name="Kim M.-K."/>
            <person name="Lim S."/>
        </authorList>
    </citation>
    <scope>NUCLEOTIDE SEQUENCE [LARGE SCALE GENOMIC DNA]</scope>
    <source>
        <strain evidence="3 4">TS118</strain>
    </source>
</reference>
<dbReference type="KEGG" id="stae:HNV11_09095"/>
<sequence length="361" mass="36985">MDIHSIFRTLRQLTVAACIGSATFLIGCSKETPAPAPGTGTTNPGSGTVTNPGSGTTTNPGSGTTTNPGSGTIAPGTVVASVDYIKQKSNLTFLAAAIAQAGLTAELNKAALTIFAPSDDAFKAAGYASVAAVSAAPAADLQRLLRYHVIGSLIDLSSIPTKVNTSYQTTLADARVSVYKVDKSNVSINGAKVTEGDIPTTGSTIHIINKVLTPPTQSAVDVSKANSDLSLFTAAVSRAGTTVQDLVTKNSENGVTIFAPNDAAFKAAGYADAAAIQAADPKVLADLLAYHILNYRAFAQTFQNGSEVVTAQGTSIKFNVSGDKVTITGKGNGTNVANILRSDLIANNGVIHVIDRVLLFK</sequence>
<dbReference type="InterPro" id="IPR000782">
    <property type="entry name" value="FAS1_domain"/>
</dbReference>
<dbReference type="PANTHER" id="PTHR10900">
    <property type="entry name" value="PERIOSTIN-RELATED"/>
    <property type="match status" value="1"/>
</dbReference>
<feature type="domain" description="FAS1" evidence="2">
    <location>
        <begin position="216"/>
        <end position="358"/>
    </location>
</feature>
<dbReference type="EMBL" id="CP053435">
    <property type="protein sequence ID" value="QJW89521.1"/>
    <property type="molecule type" value="Genomic_DNA"/>
</dbReference>
<dbReference type="SUPFAM" id="SSF82153">
    <property type="entry name" value="FAS1 domain"/>
    <property type="match status" value="2"/>
</dbReference>
<dbReference type="Proteomes" id="UP000502756">
    <property type="component" value="Chromosome"/>
</dbReference>
<feature type="domain" description="FAS1" evidence="2">
    <location>
        <begin position="78"/>
        <end position="212"/>
    </location>
</feature>
<dbReference type="InterPro" id="IPR036378">
    <property type="entry name" value="FAS1_dom_sf"/>
</dbReference>